<feature type="region of interest" description="Disordered" evidence="1">
    <location>
        <begin position="60"/>
        <end position="84"/>
    </location>
</feature>
<name>A0A9D7LY80_9RHOO</name>
<gene>
    <name evidence="2" type="ORF">IPN75_19300</name>
</gene>
<evidence type="ECO:0000313" key="2">
    <source>
        <dbReference type="EMBL" id="MBK8892347.1"/>
    </source>
</evidence>
<proteinExistence type="predicted"/>
<sequence length="84" mass="9273">MPSGAGPGKAFPNASGRENTALKLLEGYGDKVSEELQGMPVEVGIPRRMMLKRIMVKHRRHAPGSLRPHPDLHVTRDTLGEDIY</sequence>
<reference evidence="2" key="1">
    <citation type="submission" date="2020-10" db="EMBL/GenBank/DDBJ databases">
        <title>Connecting structure to function with the recovery of over 1000 high-quality activated sludge metagenome-assembled genomes encoding full-length rRNA genes using long-read sequencing.</title>
        <authorList>
            <person name="Singleton C.M."/>
            <person name="Petriglieri F."/>
            <person name="Kristensen J.M."/>
            <person name="Kirkegaard R.H."/>
            <person name="Michaelsen T.Y."/>
            <person name="Andersen M.H."/>
            <person name="Karst S.M."/>
            <person name="Dueholm M.S."/>
            <person name="Nielsen P.H."/>
            <person name="Albertsen M."/>
        </authorList>
    </citation>
    <scope>NUCLEOTIDE SEQUENCE</scope>
    <source>
        <strain evidence="2">OdNE_18-Q3-R46-58_BAT3C.305</strain>
    </source>
</reference>
<dbReference type="GO" id="GO:0016874">
    <property type="term" value="F:ligase activity"/>
    <property type="evidence" value="ECO:0007669"/>
    <property type="project" value="UniProtKB-KW"/>
</dbReference>
<keyword evidence="2" id="KW-0436">Ligase</keyword>
<feature type="compositionally biased region" description="Basic and acidic residues" evidence="1">
    <location>
        <begin position="68"/>
        <end position="84"/>
    </location>
</feature>
<feature type="non-terminal residue" evidence="2">
    <location>
        <position position="84"/>
    </location>
</feature>
<accession>A0A9D7LY80</accession>
<dbReference type="EMBL" id="JADKBR010000027">
    <property type="protein sequence ID" value="MBK8892347.1"/>
    <property type="molecule type" value="Genomic_DNA"/>
</dbReference>
<dbReference type="Proteomes" id="UP000808146">
    <property type="component" value="Unassembled WGS sequence"/>
</dbReference>
<evidence type="ECO:0000256" key="1">
    <source>
        <dbReference type="SAM" id="MobiDB-lite"/>
    </source>
</evidence>
<organism evidence="2 3">
    <name type="scientific">Candidatus Dechloromonas phosphorivorans</name>
    <dbReference type="NCBI Taxonomy" id="2899244"/>
    <lineage>
        <taxon>Bacteria</taxon>
        <taxon>Pseudomonadati</taxon>
        <taxon>Pseudomonadota</taxon>
        <taxon>Betaproteobacteria</taxon>
        <taxon>Rhodocyclales</taxon>
        <taxon>Azonexaceae</taxon>
        <taxon>Dechloromonas</taxon>
    </lineage>
</organism>
<comment type="caution">
    <text evidence="2">The sequence shown here is derived from an EMBL/GenBank/DDBJ whole genome shotgun (WGS) entry which is preliminary data.</text>
</comment>
<protein>
    <submittedName>
        <fullName evidence="2">Lysine--tRNA ligase</fullName>
    </submittedName>
</protein>
<evidence type="ECO:0000313" key="3">
    <source>
        <dbReference type="Proteomes" id="UP000808146"/>
    </source>
</evidence>
<dbReference type="AlphaFoldDB" id="A0A9D7LY80"/>